<accession>A0ABU1S9M0</accession>
<reference evidence="2 3" key="1">
    <citation type="submission" date="2023-07" db="EMBL/GenBank/DDBJ databases">
        <title>Sorghum-associated microbial communities from plants grown in Nebraska, USA.</title>
        <authorList>
            <person name="Schachtman D."/>
        </authorList>
    </citation>
    <scope>NUCLEOTIDE SEQUENCE [LARGE SCALE GENOMIC DNA]</scope>
    <source>
        <strain evidence="2 3">2980</strain>
    </source>
</reference>
<dbReference type="EMBL" id="JAVDUM010000003">
    <property type="protein sequence ID" value="MDR6866309.1"/>
    <property type="molecule type" value="Genomic_DNA"/>
</dbReference>
<gene>
    <name evidence="2" type="ORF">J2Y69_000901</name>
</gene>
<dbReference type="InterPro" id="IPR029044">
    <property type="entry name" value="Nucleotide-diphossugar_trans"/>
</dbReference>
<sequence length="360" mass="39749">MSPGDPLVDATIAVHSASRPIARAVASIVDHTKAPVRVNVVAHNIDPDIIRTHLGPYADHPQVRLLSLQDGIHSPAGPMNHGFEHSTAPFLTLLGSDDELAPGALDSWLALQRQTHADAVLPRIVILGRPTTPLPPIRTRTGARAVLLSARRDRLSYRSAPLALIDRARFGHLRFTEGIGSGEDIAVSAELWFASRRIAVDRKGPAYLGHEDAGDRVTSALRTVPEDFAFLDAVDEAPWFRRMSRADRTALVSKLLRIQFLGAITARRETIAEHTDDLRRVLTRLRRMAPRALSVLSRVDRKIIDEALSSAPDPGRILELAQERWNSRSLGVLLTRNPLFSLHAQAMLRLLRDADRIGEE</sequence>
<dbReference type="CDD" id="cd00761">
    <property type="entry name" value="Glyco_tranf_GTA_type"/>
    <property type="match status" value="1"/>
</dbReference>
<evidence type="ECO:0000259" key="1">
    <source>
        <dbReference type="Pfam" id="PF00535"/>
    </source>
</evidence>
<dbReference type="SUPFAM" id="SSF53448">
    <property type="entry name" value="Nucleotide-diphospho-sugar transferases"/>
    <property type="match status" value="1"/>
</dbReference>
<dbReference type="Gene3D" id="3.90.550.10">
    <property type="entry name" value="Spore Coat Polysaccharide Biosynthesis Protein SpsA, Chain A"/>
    <property type="match status" value="1"/>
</dbReference>
<feature type="domain" description="Glycosyltransferase 2-like" evidence="1">
    <location>
        <begin position="13"/>
        <end position="139"/>
    </location>
</feature>
<evidence type="ECO:0000313" key="3">
    <source>
        <dbReference type="Proteomes" id="UP001259347"/>
    </source>
</evidence>
<dbReference type="RefSeq" id="WP_310017995.1">
    <property type="nucleotide sequence ID" value="NZ_JAVDUM010000003.1"/>
</dbReference>
<proteinExistence type="predicted"/>
<dbReference type="Proteomes" id="UP001259347">
    <property type="component" value="Unassembled WGS sequence"/>
</dbReference>
<dbReference type="Pfam" id="PF00535">
    <property type="entry name" value="Glycos_transf_2"/>
    <property type="match status" value="1"/>
</dbReference>
<comment type="caution">
    <text evidence="2">The sequence shown here is derived from an EMBL/GenBank/DDBJ whole genome shotgun (WGS) entry which is preliminary data.</text>
</comment>
<name>A0ABU1S9M0_9MICO</name>
<organism evidence="2 3">
    <name type="scientific">Microbacterium resistens</name>
    <dbReference type="NCBI Taxonomy" id="156977"/>
    <lineage>
        <taxon>Bacteria</taxon>
        <taxon>Bacillati</taxon>
        <taxon>Actinomycetota</taxon>
        <taxon>Actinomycetes</taxon>
        <taxon>Micrococcales</taxon>
        <taxon>Microbacteriaceae</taxon>
        <taxon>Microbacterium</taxon>
    </lineage>
</organism>
<dbReference type="InterPro" id="IPR001173">
    <property type="entry name" value="Glyco_trans_2-like"/>
</dbReference>
<keyword evidence="3" id="KW-1185">Reference proteome</keyword>
<protein>
    <recommendedName>
        <fullName evidence="1">Glycosyltransferase 2-like domain-containing protein</fullName>
    </recommendedName>
</protein>
<evidence type="ECO:0000313" key="2">
    <source>
        <dbReference type="EMBL" id="MDR6866309.1"/>
    </source>
</evidence>